<dbReference type="AlphaFoldDB" id="A0A6A4S4P7"/>
<sequence>MYTGRTGITKVNRLTGYGTQTGARTRAPRTGEGGQNLHGLIVERACFCNKKRKRRRKGGCFRCSRNQTTTDTREDGTARRDRSYRVHTHRASRFPPLTSTNRRVRSRFVGACVCRGGGGHDDDDVAPR</sequence>
<evidence type="ECO:0000256" key="1">
    <source>
        <dbReference type="SAM" id="MobiDB-lite"/>
    </source>
</evidence>
<accession>A0A6A4S4P7</accession>
<proteinExistence type="predicted"/>
<comment type="caution">
    <text evidence="2">The sequence shown here is derived from an EMBL/GenBank/DDBJ whole genome shotgun (WGS) entry which is preliminary data.</text>
</comment>
<feature type="region of interest" description="Disordered" evidence="1">
    <location>
        <begin position="65"/>
        <end position="99"/>
    </location>
</feature>
<evidence type="ECO:0000313" key="2">
    <source>
        <dbReference type="EMBL" id="KAF0026111.1"/>
    </source>
</evidence>
<reference evidence="2 3" key="1">
    <citation type="submission" date="2019-06" db="EMBL/GenBank/DDBJ databases">
        <title>Draft genomes of female and male turbot (Scophthalmus maximus).</title>
        <authorList>
            <person name="Xu H."/>
            <person name="Xu X.-W."/>
            <person name="Shao C."/>
            <person name="Chen S."/>
        </authorList>
    </citation>
    <scope>NUCLEOTIDE SEQUENCE [LARGE SCALE GENOMIC DNA]</scope>
    <source>
        <strain evidence="2">Ysfricsl-2016a</strain>
        <tissue evidence="2">Blood</tissue>
    </source>
</reference>
<gene>
    <name evidence="2" type="ORF">F2P81_020848</name>
</gene>
<dbReference type="Proteomes" id="UP000438429">
    <property type="component" value="Unassembled WGS sequence"/>
</dbReference>
<protein>
    <submittedName>
        <fullName evidence="2">Uncharacterized protein</fullName>
    </submittedName>
</protein>
<dbReference type="EMBL" id="VEVO01000019">
    <property type="protein sequence ID" value="KAF0026111.1"/>
    <property type="molecule type" value="Genomic_DNA"/>
</dbReference>
<name>A0A6A4S4P7_SCOMX</name>
<evidence type="ECO:0000313" key="3">
    <source>
        <dbReference type="Proteomes" id="UP000438429"/>
    </source>
</evidence>
<feature type="compositionally biased region" description="Basic and acidic residues" evidence="1">
    <location>
        <begin position="71"/>
        <end position="84"/>
    </location>
</feature>
<organism evidence="2 3">
    <name type="scientific">Scophthalmus maximus</name>
    <name type="common">Turbot</name>
    <name type="synonym">Psetta maxima</name>
    <dbReference type="NCBI Taxonomy" id="52904"/>
    <lineage>
        <taxon>Eukaryota</taxon>
        <taxon>Metazoa</taxon>
        <taxon>Chordata</taxon>
        <taxon>Craniata</taxon>
        <taxon>Vertebrata</taxon>
        <taxon>Euteleostomi</taxon>
        <taxon>Actinopterygii</taxon>
        <taxon>Neopterygii</taxon>
        <taxon>Teleostei</taxon>
        <taxon>Neoteleostei</taxon>
        <taxon>Acanthomorphata</taxon>
        <taxon>Carangaria</taxon>
        <taxon>Pleuronectiformes</taxon>
        <taxon>Pleuronectoidei</taxon>
        <taxon>Scophthalmidae</taxon>
        <taxon>Scophthalmus</taxon>
    </lineage>
</organism>